<evidence type="ECO:0000256" key="2">
    <source>
        <dbReference type="ARBA" id="ARBA00022723"/>
    </source>
</evidence>
<feature type="coiled-coil region" evidence="4">
    <location>
        <begin position="77"/>
        <end position="104"/>
    </location>
</feature>
<gene>
    <name evidence="5" type="ORF">GK047_14660</name>
</gene>
<feature type="binding site" evidence="3">
    <location>
        <position position="48"/>
    </location>
    <ligand>
        <name>a divalent metal cation</name>
        <dbReference type="ChEBI" id="CHEBI:60240"/>
    </ligand>
</feature>
<evidence type="ECO:0000256" key="3">
    <source>
        <dbReference type="PIRSR" id="PIRSR607837-1"/>
    </source>
</evidence>
<dbReference type="InterPro" id="IPR034660">
    <property type="entry name" value="DinB/YfiT-like"/>
</dbReference>
<protein>
    <submittedName>
        <fullName evidence="5">Damage-inducible protein DinB</fullName>
    </submittedName>
</protein>
<feature type="binding site" evidence="3">
    <location>
        <position position="140"/>
    </location>
    <ligand>
        <name>a divalent metal cation</name>
        <dbReference type="ChEBI" id="CHEBI:60240"/>
    </ligand>
</feature>
<dbReference type="Pfam" id="PF05163">
    <property type="entry name" value="DinB"/>
    <property type="match status" value="1"/>
</dbReference>
<evidence type="ECO:0000256" key="4">
    <source>
        <dbReference type="SAM" id="Coils"/>
    </source>
</evidence>
<dbReference type="AlphaFoldDB" id="A0A6G3ZYX0"/>
<comment type="caution">
    <text evidence="5">The sequence shown here is derived from an EMBL/GenBank/DDBJ whole genome shotgun (WGS) entry which is preliminary data.</text>
</comment>
<dbReference type="GO" id="GO:0046872">
    <property type="term" value="F:metal ion binding"/>
    <property type="evidence" value="ECO:0007669"/>
    <property type="project" value="UniProtKB-KW"/>
</dbReference>
<dbReference type="Gene3D" id="1.20.120.450">
    <property type="entry name" value="dinb family like domain"/>
    <property type="match status" value="1"/>
</dbReference>
<feature type="binding site" evidence="3">
    <location>
        <position position="136"/>
    </location>
    <ligand>
        <name>a divalent metal cation</name>
        <dbReference type="ChEBI" id="CHEBI:60240"/>
    </ligand>
</feature>
<evidence type="ECO:0000313" key="5">
    <source>
        <dbReference type="EMBL" id="NEW07248.1"/>
    </source>
</evidence>
<accession>A0A6G3ZYX0</accession>
<dbReference type="SUPFAM" id="SSF109854">
    <property type="entry name" value="DinB/YfiT-like putative metalloenzymes"/>
    <property type="match status" value="1"/>
</dbReference>
<keyword evidence="2 3" id="KW-0479">Metal-binding</keyword>
<evidence type="ECO:0000256" key="1">
    <source>
        <dbReference type="ARBA" id="ARBA00008635"/>
    </source>
</evidence>
<dbReference type="RefSeq" id="WP_163947798.1">
    <property type="nucleotide sequence ID" value="NZ_JAAIKC010000004.1"/>
</dbReference>
<dbReference type="PANTHER" id="PTHR37302">
    <property type="entry name" value="SLR1116 PROTEIN"/>
    <property type="match status" value="1"/>
</dbReference>
<dbReference type="InterPro" id="IPR007837">
    <property type="entry name" value="DinB"/>
</dbReference>
<proteinExistence type="inferred from homology"/>
<reference evidence="5" key="1">
    <citation type="submission" date="2020-02" db="EMBL/GenBank/DDBJ databases">
        <authorList>
            <person name="Shen X.-R."/>
            <person name="Zhang Y.-X."/>
        </authorList>
    </citation>
    <scope>NUCLEOTIDE SEQUENCE</scope>
    <source>
        <strain evidence="5">SYP-B3998</strain>
    </source>
</reference>
<organism evidence="5">
    <name type="scientific">Paenibacillus sp. SYP-B3998</name>
    <dbReference type="NCBI Taxonomy" id="2678564"/>
    <lineage>
        <taxon>Bacteria</taxon>
        <taxon>Bacillati</taxon>
        <taxon>Bacillota</taxon>
        <taxon>Bacilli</taxon>
        <taxon>Bacillales</taxon>
        <taxon>Paenibacillaceae</taxon>
        <taxon>Paenibacillus</taxon>
    </lineage>
</organism>
<keyword evidence="4" id="KW-0175">Coiled coil</keyword>
<name>A0A6G3ZYX0_9BACL</name>
<comment type="similarity">
    <text evidence="1">Belongs to the DinB family.</text>
</comment>
<dbReference type="PANTHER" id="PTHR37302:SF1">
    <property type="entry name" value="PROTEIN DINB"/>
    <property type="match status" value="1"/>
</dbReference>
<dbReference type="EMBL" id="JAAIKC010000004">
    <property type="protein sequence ID" value="NEW07248.1"/>
    <property type="molecule type" value="Genomic_DNA"/>
</dbReference>
<sequence length="169" mass="19585">MESQLIKNYEYHVWANTRVFQHLSKLPQGVLLQEISNVFPTIYEGLVHIFRVDTVWLAAMNNFTYEQTKTLLGEINEKTTGKNLEQLEAEYLNLAEQYRNFLSSDADMKIVKEYPHPMHGVLRASTEELVQHVVNHGTYHRGNLTSMLRQLGHAGEPSDYVLYLYEING</sequence>